<evidence type="ECO:0000259" key="6">
    <source>
        <dbReference type="PROSITE" id="PS51379"/>
    </source>
</evidence>
<dbReference type="GO" id="GO:0008616">
    <property type="term" value="P:tRNA queuosine(34) biosynthetic process"/>
    <property type="evidence" value="ECO:0007669"/>
    <property type="project" value="UniProtKB-KW"/>
</dbReference>
<organism evidence="8">
    <name type="scientific">freshwater metagenome</name>
    <dbReference type="NCBI Taxonomy" id="449393"/>
    <lineage>
        <taxon>unclassified sequences</taxon>
        <taxon>metagenomes</taxon>
        <taxon>ecological metagenomes</taxon>
    </lineage>
</organism>
<dbReference type="PANTHER" id="PTHR30002:SF4">
    <property type="entry name" value="EPOXYQUEUOSINE REDUCTASE"/>
    <property type="match status" value="1"/>
</dbReference>
<keyword evidence="1" id="KW-0411">Iron-sulfur</keyword>
<evidence type="ECO:0000256" key="1">
    <source>
        <dbReference type="ARBA" id="ARBA00022485"/>
    </source>
</evidence>
<dbReference type="AlphaFoldDB" id="A0A6J6U0T9"/>
<reference evidence="8" key="1">
    <citation type="submission" date="2020-05" db="EMBL/GenBank/DDBJ databases">
        <authorList>
            <person name="Chiriac C."/>
            <person name="Salcher M."/>
            <person name="Ghai R."/>
            <person name="Kavagutti S V."/>
        </authorList>
    </citation>
    <scope>NUCLEOTIDE SEQUENCE</scope>
</reference>
<evidence type="ECO:0000313" key="8">
    <source>
        <dbReference type="EMBL" id="CAB4752247.1"/>
    </source>
</evidence>
<dbReference type="EMBL" id="CAFBLR010000001">
    <property type="protein sequence ID" value="CAB4857418.1"/>
    <property type="molecule type" value="Genomic_DNA"/>
</dbReference>
<evidence type="ECO:0000313" key="9">
    <source>
        <dbReference type="EMBL" id="CAB4857418.1"/>
    </source>
</evidence>
<dbReference type="Gene3D" id="1.25.10.10">
    <property type="entry name" value="Leucine-rich Repeat Variant"/>
    <property type="match status" value="1"/>
</dbReference>
<dbReference type="EMBL" id="CAEZXX010000040">
    <property type="protein sequence ID" value="CAB4704254.1"/>
    <property type="molecule type" value="Genomic_DNA"/>
</dbReference>
<dbReference type="Pfam" id="PF13484">
    <property type="entry name" value="Fer4_16"/>
    <property type="match status" value="1"/>
</dbReference>
<dbReference type="NCBIfam" id="TIGR00276">
    <property type="entry name" value="tRNA epoxyqueuosine(34) reductase QueG"/>
    <property type="match status" value="1"/>
</dbReference>
<sequence length="359" mass="39283">MALVDELRRIALDSGLEEFGIAEAQVLERARRELFARKSAGLSDDMGFTYRNPERSTDPFAAVQGARSVIVAARSYQRPDPMVPSALSARVARYAWTDHYAPLRDGLRAVAKHLRAAGHRAVAYADDNTVVDREVAHRAGIGWFGKNANLLVPGRGSWFVLGCVITDAVLPPSPAPVEDGCGTCHRCIDGCPTGAIVAPGVIDARRCLAWLVQKPGIFPMEFREALGDRIYGCDDCQDVCPINRRSDPAPEGVAAPELVAWVPVLELLDLDDATILERHGRWYLHGRDPVWVRRNALVILGNTGDGQDAAVEVSLVRYLQHPNPVLRAHAVWAARRLGRDDLLPDTDSDPSVRAELMAP</sequence>
<feature type="domain" description="4Fe-4S ferredoxin-type" evidence="6">
    <location>
        <begin position="172"/>
        <end position="201"/>
    </location>
</feature>
<keyword evidence="5" id="KW-0560">Oxidoreductase</keyword>
<evidence type="ECO:0000313" key="10">
    <source>
        <dbReference type="EMBL" id="CAB5056037.1"/>
    </source>
</evidence>
<dbReference type="EMBL" id="CAEZYY010000011">
    <property type="protein sequence ID" value="CAB4752247.1"/>
    <property type="molecule type" value="Genomic_DNA"/>
</dbReference>
<name>A0A6J6U0T9_9ZZZZ</name>
<accession>A0A6J6U0T9</accession>
<evidence type="ECO:0000313" key="7">
    <source>
        <dbReference type="EMBL" id="CAB4704254.1"/>
    </source>
</evidence>
<dbReference type="InterPro" id="IPR013542">
    <property type="entry name" value="QueG_DUF1730"/>
</dbReference>
<dbReference type="SUPFAM" id="SSF54862">
    <property type="entry name" value="4Fe-4S ferredoxins"/>
    <property type="match status" value="1"/>
</dbReference>
<dbReference type="InterPro" id="IPR017900">
    <property type="entry name" value="4Fe4S_Fe_S_CS"/>
</dbReference>
<evidence type="ECO:0000256" key="4">
    <source>
        <dbReference type="ARBA" id="ARBA00022785"/>
    </source>
</evidence>
<keyword evidence="1" id="KW-0479">Metal-binding</keyword>
<dbReference type="InterPro" id="IPR016024">
    <property type="entry name" value="ARM-type_fold"/>
</dbReference>
<dbReference type="PROSITE" id="PS00198">
    <property type="entry name" value="4FE4S_FER_1"/>
    <property type="match status" value="1"/>
</dbReference>
<dbReference type="InterPro" id="IPR011989">
    <property type="entry name" value="ARM-like"/>
</dbReference>
<dbReference type="InterPro" id="IPR004453">
    <property type="entry name" value="QueG"/>
</dbReference>
<keyword evidence="1" id="KW-0004">4Fe-4S</keyword>
<dbReference type="SUPFAM" id="SSF48371">
    <property type="entry name" value="ARM repeat"/>
    <property type="match status" value="1"/>
</dbReference>
<keyword evidence="4" id="KW-0671">Queuosine biosynthesis</keyword>
<keyword evidence="2" id="KW-0963">Cytoplasm</keyword>
<dbReference type="PANTHER" id="PTHR30002">
    <property type="entry name" value="EPOXYQUEUOSINE REDUCTASE"/>
    <property type="match status" value="1"/>
</dbReference>
<dbReference type="EMBL" id="CAFBQP010000013">
    <property type="protein sequence ID" value="CAB5056037.1"/>
    <property type="molecule type" value="Genomic_DNA"/>
</dbReference>
<keyword evidence="3" id="KW-0819">tRNA processing</keyword>
<evidence type="ECO:0000256" key="5">
    <source>
        <dbReference type="ARBA" id="ARBA00023002"/>
    </source>
</evidence>
<evidence type="ECO:0000256" key="2">
    <source>
        <dbReference type="ARBA" id="ARBA00022490"/>
    </source>
</evidence>
<dbReference type="Gene3D" id="3.30.70.20">
    <property type="match status" value="1"/>
</dbReference>
<dbReference type="Pfam" id="PF08331">
    <property type="entry name" value="QueG_DUF1730"/>
    <property type="match status" value="1"/>
</dbReference>
<dbReference type="GO" id="GO:0052693">
    <property type="term" value="F:epoxyqueuosine reductase activity"/>
    <property type="evidence" value="ECO:0007669"/>
    <property type="project" value="TreeGrafter"/>
</dbReference>
<dbReference type="PROSITE" id="PS51379">
    <property type="entry name" value="4FE4S_FER_2"/>
    <property type="match status" value="1"/>
</dbReference>
<proteinExistence type="predicted"/>
<protein>
    <submittedName>
        <fullName evidence="8">Unannotated protein</fullName>
    </submittedName>
</protein>
<dbReference type="GO" id="GO:0051539">
    <property type="term" value="F:4 iron, 4 sulfur cluster binding"/>
    <property type="evidence" value="ECO:0007669"/>
    <property type="project" value="UniProtKB-KW"/>
</dbReference>
<dbReference type="InterPro" id="IPR017896">
    <property type="entry name" value="4Fe4S_Fe-S-bd"/>
</dbReference>
<keyword evidence="1" id="KW-0408">Iron</keyword>
<evidence type="ECO:0000256" key="3">
    <source>
        <dbReference type="ARBA" id="ARBA00022694"/>
    </source>
</evidence>
<gene>
    <name evidence="7" type="ORF">UFOPK2602_00764</name>
    <name evidence="8" type="ORF">UFOPK2806_01086</name>
    <name evidence="9" type="ORF">UFOPK3417_00028</name>
    <name evidence="10" type="ORF">UFOPK4306_00506</name>
</gene>